<name>A0AAW0EVG0_9TRYP</name>
<keyword evidence="5 12" id="KW-0812">Transmembrane</keyword>
<keyword evidence="9 12" id="KW-0472">Membrane</keyword>
<accession>A0AAW0EVG0</accession>
<dbReference type="Pfam" id="PF01151">
    <property type="entry name" value="ELO"/>
    <property type="match status" value="1"/>
</dbReference>
<protein>
    <recommendedName>
        <fullName evidence="11">Elongation of fatty acids protein</fullName>
    </recommendedName>
</protein>
<keyword evidence="7 12" id="KW-1133">Transmembrane helix</keyword>
<organism evidence="13 14">
    <name type="scientific">Novymonas esmeraldas</name>
    <dbReference type="NCBI Taxonomy" id="1808958"/>
    <lineage>
        <taxon>Eukaryota</taxon>
        <taxon>Discoba</taxon>
        <taxon>Euglenozoa</taxon>
        <taxon>Kinetoplastea</taxon>
        <taxon>Metakinetoplastina</taxon>
        <taxon>Trypanosomatida</taxon>
        <taxon>Trypanosomatidae</taxon>
        <taxon>Novymonas</taxon>
    </lineage>
</organism>
<evidence type="ECO:0000313" key="13">
    <source>
        <dbReference type="EMBL" id="KAK7197496.1"/>
    </source>
</evidence>
<feature type="transmembrane region" description="Helical" evidence="12">
    <location>
        <begin position="193"/>
        <end position="212"/>
    </location>
</feature>
<dbReference type="AlphaFoldDB" id="A0AAW0EVG0"/>
<dbReference type="Proteomes" id="UP001430356">
    <property type="component" value="Unassembled WGS sequence"/>
</dbReference>
<comment type="subcellular location">
    <subcellularLocation>
        <location evidence="1">Membrane</location>
        <topology evidence="1">Multi-pass membrane protein</topology>
    </subcellularLocation>
</comment>
<dbReference type="GO" id="GO:0006633">
    <property type="term" value="P:fatty acid biosynthetic process"/>
    <property type="evidence" value="ECO:0007669"/>
    <property type="project" value="UniProtKB-KW"/>
</dbReference>
<gene>
    <name evidence="13" type="ORF">NESM_000699100</name>
</gene>
<evidence type="ECO:0000256" key="5">
    <source>
        <dbReference type="ARBA" id="ARBA00022692"/>
    </source>
</evidence>
<keyword evidence="3" id="KW-0444">Lipid biosynthesis</keyword>
<evidence type="ECO:0000256" key="4">
    <source>
        <dbReference type="ARBA" id="ARBA00022679"/>
    </source>
</evidence>
<keyword evidence="8" id="KW-0443">Lipid metabolism</keyword>
<keyword evidence="6" id="KW-0276">Fatty acid metabolism</keyword>
<evidence type="ECO:0000256" key="10">
    <source>
        <dbReference type="ARBA" id="ARBA00023160"/>
    </source>
</evidence>
<evidence type="ECO:0000256" key="3">
    <source>
        <dbReference type="ARBA" id="ARBA00022516"/>
    </source>
</evidence>
<keyword evidence="14" id="KW-1185">Reference proteome</keyword>
<evidence type="ECO:0000256" key="7">
    <source>
        <dbReference type="ARBA" id="ARBA00022989"/>
    </source>
</evidence>
<evidence type="ECO:0000256" key="11">
    <source>
        <dbReference type="ARBA" id="ARBA00044291"/>
    </source>
</evidence>
<evidence type="ECO:0000313" key="14">
    <source>
        <dbReference type="Proteomes" id="UP001430356"/>
    </source>
</evidence>
<dbReference type="GO" id="GO:0016020">
    <property type="term" value="C:membrane"/>
    <property type="evidence" value="ECO:0007669"/>
    <property type="project" value="UniProtKB-SubCell"/>
</dbReference>
<evidence type="ECO:0000256" key="2">
    <source>
        <dbReference type="ARBA" id="ARBA00007263"/>
    </source>
</evidence>
<evidence type="ECO:0000256" key="8">
    <source>
        <dbReference type="ARBA" id="ARBA00023098"/>
    </source>
</evidence>
<sequence length="305" mass="33933">MSSLFDSICGFDGYPLQAYLLENIDVIGYVASVYLVMVGKGDRILGWWNARSRSSAASNKQNGACKETTAALVSCYTAASLYHFAVCVACAAVSCMLVPAMAQSILSHTFYDTMCTWEDARIYKGYVGFAVSAAVMVKVVEQLDTFFLVLRDYIVDSPAEEKTQVRRVQPSLWWYQVLVSLFFWHTYSIGTSPFTMIATYTMVLSAARNLFYMQQDAALAHGKTAVAAKLNRTLVAVDMAEWIGCSALSLYSSYMNYTNERGCMTMQANVRMALVLYVTAAVLRLRELLSEQAEAPAARESKKRR</sequence>
<comment type="similarity">
    <text evidence="2">Belongs to the ELO family.</text>
</comment>
<keyword evidence="4" id="KW-0808">Transferase</keyword>
<feature type="transmembrane region" description="Helical" evidence="12">
    <location>
        <begin position="81"/>
        <end position="106"/>
    </location>
</feature>
<dbReference type="InterPro" id="IPR002076">
    <property type="entry name" value="ELO_fam"/>
</dbReference>
<evidence type="ECO:0000256" key="9">
    <source>
        <dbReference type="ARBA" id="ARBA00023136"/>
    </source>
</evidence>
<dbReference type="GO" id="GO:0009922">
    <property type="term" value="F:fatty acid elongase activity"/>
    <property type="evidence" value="ECO:0007669"/>
    <property type="project" value="InterPro"/>
</dbReference>
<evidence type="ECO:0000256" key="1">
    <source>
        <dbReference type="ARBA" id="ARBA00004141"/>
    </source>
</evidence>
<proteinExistence type="inferred from homology"/>
<comment type="caution">
    <text evidence="13">The sequence shown here is derived from an EMBL/GenBank/DDBJ whole genome shotgun (WGS) entry which is preliminary data.</text>
</comment>
<evidence type="ECO:0000256" key="6">
    <source>
        <dbReference type="ARBA" id="ARBA00022832"/>
    </source>
</evidence>
<reference evidence="13 14" key="1">
    <citation type="journal article" date="2021" name="MBio">
        <title>A New Model Trypanosomatid, Novymonas esmeraldas: Genomic Perception of Its 'Candidatus Pandoraea novymonadis' Endosymbiont.</title>
        <authorList>
            <person name="Zakharova A."/>
            <person name="Saura A."/>
            <person name="Butenko A."/>
            <person name="Podesvova L."/>
            <person name="Warmusova S."/>
            <person name="Kostygov A.Y."/>
            <person name="Nenarokova A."/>
            <person name="Lukes J."/>
            <person name="Opperdoes F.R."/>
            <person name="Yurchenko V."/>
        </authorList>
    </citation>
    <scope>NUCLEOTIDE SEQUENCE [LARGE SCALE GENOMIC DNA]</scope>
    <source>
        <strain evidence="13 14">E262AT.01</strain>
    </source>
</reference>
<keyword evidence="10" id="KW-0275">Fatty acid biosynthesis</keyword>
<evidence type="ECO:0000256" key="12">
    <source>
        <dbReference type="SAM" id="Phobius"/>
    </source>
</evidence>
<dbReference type="EMBL" id="JAECZO010000108">
    <property type="protein sequence ID" value="KAK7197496.1"/>
    <property type="molecule type" value="Genomic_DNA"/>
</dbReference>